<evidence type="ECO:0000313" key="1">
    <source>
        <dbReference type="EMBL" id="EFE85841.1"/>
    </source>
</evidence>
<protein>
    <submittedName>
        <fullName evidence="1">Uncharacterized protein</fullName>
    </submittedName>
</protein>
<dbReference type="RefSeq" id="WP_005975073.1">
    <property type="nucleotide sequence ID" value="NZ_GG665898.1"/>
</dbReference>
<organism evidence="1 2">
    <name type="scientific">Fusobacterium periodonticum ATCC 33693</name>
    <dbReference type="NCBI Taxonomy" id="546275"/>
    <lineage>
        <taxon>Bacteria</taxon>
        <taxon>Fusobacteriati</taxon>
        <taxon>Fusobacteriota</taxon>
        <taxon>Fusobacteriia</taxon>
        <taxon>Fusobacteriales</taxon>
        <taxon>Fusobacteriaceae</taxon>
        <taxon>Fusobacterium</taxon>
    </lineage>
</organism>
<dbReference type="HOGENOM" id="CLU_2934858_0_0_0"/>
<gene>
    <name evidence="1" type="ORF">FUSPEROL_02199</name>
</gene>
<dbReference type="EMBL" id="ACJY01000101">
    <property type="protein sequence ID" value="EFE85841.1"/>
    <property type="molecule type" value="Genomic_DNA"/>
</dbReference>
<reference evidence="1 2" key="1">
    <citation type="submission" date="2010-02" db="EMBL/GenBank/DDBJ databases">
        <authorList>
            <person name="Weinstock G."/>
            <person name="Sodergren E."/>
            <person name="Clifton S."/>
            <person name="Fulton L."/>
            <person name="Fulton B."/>
            <person name="Courtney L."/>
            <person name="Fronick C."/>
            <person name="Harrison M."/>
            <person name="Strong C."/>
            <person name="Farmer C."/>
            <person name="Delahaunty K."/>
            <person name="Markovic C."/>
            <person name="Hall O."/>
            <person name="Minx P."/>
            <person name="Tomlinson C."/>
            <person name="Mitreva M."/>
            <person name="Nelson J."/>
            <person name="Hou S."/>
            <person name="Wollam A."/>
            <person name="Pepin K.H."/>
            <person name="Johnson M."/>
            <person name="Bhonagiri V."/>
            <person name="Zhang X."/>
            <person name="Suruliraj S."/>
            <person name="Warren W."/>
            <person name="Chinwalla A."/>
            <person name="Mardis E.R."/>
            <person name="Wilson R.K."/>
        </authorList>
    </citation>
    <scope>NUCLEOTIDE SEQUENCE [LARGE SCALE GENOMIC DNA]</scope>
    <source>
        <strain evidence="1 2">ATCC 33693</strain>
    </source>
</reference>
<dbReference type="STRING" id="546275.FUSPEROL_02199"/>
<proteinExistence type="predicted"/>
<name>D4CXU2_9FUSO</name>
<evidence type="ECO:0000313" key="2">
    <source>
        <dbReference type="Proteomes" id="UP000003748"/>
    </source>
</evidence>
<dbReference type="Proteomes" id="UP000003748">
    <property type="component" value="Unassembled WGS sequence"/>
</dbReference>
<accession>D4CXU2</accession>
<comment type="caution">
    <text evidence="1">The sequence shown here is derived from an EMBL/GenBank/DDBJ whole genome shotgun (WGS) entry which is preliminary data.</text>
</comment>
<sequence>MKLEICKGIIIIKGLDWYEFHEVVLKFMDKKINFKTYAKNYNIEISNIGINKIKSLLKTI</sequence>
<dbReference type="AlphaFoldDB" id="D4CXU2"/>
<dbReference type="GeneID" id="78420364"/>